<feature type="region of interest" description="Disordered" evidence="1">
    <location>
        <begin position="39"/>
        <end position="67"/>
    </location>
</feature>
<dbReference type="AlphaFoldDB" id="A0A1L7WGA7"/>
<feature type="compositionally biased region" description="Low complexity" evidence="1">
    <location>
        <begin position="266"/>
        <end position="279"/>
    </location>
</feature>
<feature type="compositionally biased region" description="Low complexity" evidence="1">
    <location>
        <begin position="298"/>
        <end position="326"/>
    </location>
</feature>
<organism evidence="2 3">
    <name type="scientific">Phialocephala subalpina</name>
    <dbReference type="NCBI Taxonomy" id="576137"/>
    <lineage>
        <taxon>Eukaryota</taxon>
        <taxon>Fungi</taxon>
        <taxon>Dikarya</taxon>
        <taxon>Ascomycota</taxon>
        <taxon>Pezizomycotina</taxon>
        <taxon>Leotiomycetes</taxon>
        <taxon>Helotiales</taxon>
        <taxon>Mollisiaceae</taxon>
        <taxon>Phialocephala</taxon>
        <taxon>Phialocephala fortinii species complex</taxon>
    </lineage>
</organism>
<evidence type="ECO:0000313" key="2">
    <source>
        <dbReference type="EMBL" id="CZR51810.1"/>
    </source>
</evidence>
<keyword evidence="3" id="KW-1185">Reference proteome</keyword>
<sequence length="424" mass="46616">MPPLILHNVPDEELYVGEDGIQRPYAMLFPSVSRVRRTVPETGSFGKSTRRSRSRTGTPAAKREDPTIAAGDAIFSQFFAAKSAEASELPQRRNSLSASIQPNLSLSGPLSQIDGNSGTSSRFTKQAHKEPTEVILRGFLSTQQYAAIREYERIAGRICEDYPRDAPIEQRRFKADLRDPAALRRTPMTPEEKAKALRFAGGEHWIKVTFESAEAAEIAIESSPQTILGHLIYAELYRGVPPTQDEAISAIGKTRTPKKSAQNLGAASGFAASQAARSSTLPRSFNTPAMREVGRGGSSLSPPESQTSSHTLDTATVASTTSSATITGTQNPDELLFCRKIPTARRIQLLPAEQALLPQESFTKRLISQIPLVSWFSRDVIGSTLPTTEHGEIDWKNASFYWKCVWIIDSWTGWFGVYGNDKEE</sequence>
<feature type="compositionally biased region" description="Polar residues" evidence="1">
    <location>
        <begin position="93"/>
        <end position="124"/>
    </location>
</feature>
<dbReference type="InterPro" id="IPR012677">
    <property type="entry name" value="Nucleotide-bd_a/b_plait_sf"/>
</dbReference>
<feature type="region of interest" description="Disordered" evidence="1">
    <location>
        <begin position="254"/>
        <end position="326"/>
    </location>
</feature>
<reference evidence="2 3" key="1">
    <citation type="submission" date="2016-03" db="EMBL/GenBank/DDBJ databases">
        <authorList>
            <person name="Ploux O."/>
        </authorList>
    </citation>
    <scope>NUCLEOTIDE SEQUENCE [LARGE SCALE GENOMIC DNA]</scope>
    <source>
        <strain evidence="2 3">UAMH 11012</strain>
    </source>
</reference>
<name>A0A1L7WGA7_9HELO</name>
<dbReference type="EMBL" id="FJOG01000002">
    <property type="protein sequence ID" value="CZR51810.1"/>
    <property type="molecule type" value="Genomic_DNA"/>
</dbReference>
<gene>
    <name evidence="2" type="ORF">PAC_01687</name>
</gene>
<evidence type="ECO:0008006" key="4">
    <source>
        <dbReference type="Google" id="ProtNLM"/>
    </source>
</evidence>
<dbReference type="STRING" id="576137.A0A1L7WGA7"/>
<proteinExistence type="predicted"/>
<feature type="region of interest" description="Disordered" evidence="1">
    <location>
        <begin position="93"/>
        <end position="128"/>
    </location>
</feature>
<accession>A0A1L7WGA7</accession>
<dbReference type="Gene3D" id="3.30.70.330">
    <property type="match status" value="1"/>
</dbReference>
<dbReference type="OrthoDB" id="8033832at2759"/>
<dbReference type="Proteomes" id="UP000184330">
    <property type="component" value="Unassembled WGS sequence"/>
</dbReference>
<evidence type="ECO:0000313" key="3">
    <source>
        <dbReference type="Proteomes" id="UP000184330"/>
    </source>
</evidence>
<evidence type="ECO:0000256" key="1">
    <source>
        <dbReference type="SAM" id="MobiDB-lite"/>
    </source>
</evidence>
<protein>
    <recommendedName>
        <fullName evidence="4">Nucleoporin NUP53</fullName>
    </recommendedName>
</protein>